<dbReference type="FunFam" id="1.10.510.10:FF:000053">
    <property type="entry name" value="Epithelial discoidin domain-containing receptor 1"/>
    <property type="match status" value="1"/>
</dbReference>
<reference evidence="3 4" key="1">
    <citation type="journal article" date="2021" name="BMC Biol.">
        <title>Horizontally acquired antibacterial genes associated with adaptive radiation of ladybird beetles.</title>
        <authorList>
            <person name="Li H.S."/>
            <person name="Tang X.F."/>
            <person name="Huang Y.H."/>
            <person name="Xu Z.Y."/>
            <person name="Chen M.L."/>
            <person name="Du X.Y."/>
            <person name="Qiu B.Y."/>
            <person name="Chen P.T."/>
            <person name="Zhang W."/>
            <person name="Slipinski A."/>
            <person name="Escalona H.E."/>
            <person name="Waterhouse R.M."/>
            <person name="Zwick A."/>
            <person name="Pang H."/>
        </authorList>
    </citation>
    <scope>NUCLEOTIDE SEQUENCE [LARGE SCALE GENOMIC DNA]</scope>
    <source>
        <strain evidence="3">SYSU2018</strain>
    </source>
</reference>
<gene>
    <name evidence="3" type="ORF">HHI36_020120</name>
</gene>
<dbReference type="AlphaFoldDB" id="A0ABD2N9A0"/>
<dbReference type="InterPro" id="IPR008266">
    <property type="entry name" value="Tyr_kinase_AS"/>
</dbReference>
<protein>
    <recommendedName>
        <fullName evidence="2">Protein kinase domain-containing protein</fullName>
    </recommendedName>
</protein>
<evidence type="ECO:0000256" key="1">
    <source>
        <dbReference type="SAM" id="MobiDB-lite"/>
    </source>
</evidence>
<evidence type="ECO:0000313" key="4">
    <source>
        <dbReference type="Proteomes" id="UP001516400"/>
    </source>
</evidence>
<dbReference type="Gene3D" id="1.10.510.10">
    <property type="entry name" value="Transferase(Phosphotransferase) domain 1"/>
    <property type="match status" value="1"/>
</dbReference>
<sequence length="453" mass="51393">MRTRENKEVKRPITKVCPLLINDSYSENSNQPTTTESKSSVNFVQSALVTSIDSGIYIEHINIPDLVCQEFPSSPQRPLGFVKEERPPRPSLNFLPDPPDGPPPDNFYPNGFVSPIPLNSPSLTPPPTFHMLGHERNFALPLSPVLPEPSSSVIEVFPRDQLRIIEKLGDGQYCNVHLCEVSDSYSGTRRYPLDCKYVVVHTLRVECYKRDFNVEVSALSRLSNANVARLLGACLDSEPVCAVREYAPFGDLCQFLQDHVAETATPLAPTASTLSYGCLIFMATQISSGMKYLESLGFVHKDLATRNCLVGKSYEIKISDVGSYRQMYSSDYYQIPGSRPLPVRWMAWESILLGKFSSKSDVWSFAVTLWEILTFAREQPYEELSDEKVIENVTRFYQNHGNQIVLNIPINCSKEIFDLMCECWQRNDSDRPNFREIHLFLQRKNLGYSPDLH</sequence>
<dbReference type="SUPFAM" id="SSF56112">
    <property type="entry name" value="Protein kinase-like (PK-like)"/>
    <property type="match status" value="1"/>
</dbReference>
<accession>A0ABD2N9A0</accession>
<evidence type="ECO:0000313" key="3">
    <source>
        <dbReference type="EMBL" id="KAL3275353.1"/>
    </source>
</evidence>
<dbReference type="EMBL" id="JABFTP020000083">
    <property type="protein sequence ID" value="KAL3275353.1"/>
    <property type="molecule type" value="Genomic_DNA"/>
</dbReference>
<keyword evidence="4" id="KW-1185">Reference proteome</keyword>
<dbReference type="PROSITE" id="PS50011">
    <property type="entry name" value="PROTEIN_KINASE_DOM"/>
    <property type="match status" value="1"/>
</dbReference>
<dbReference type="Proteomes" id="UP001516400">
    <property type="component" value="Unassembled WGS sequence"/>
</dbReference>
<dbReference type="PANTHER" id="PTHR24416">
    <property type="entry name" value="TYROSINE-PROTEIN KINASE RECEPTOR"/>
    <property type="match status" value="1"/>
</dbReference>
<proteinExistence type="predicted"/>
<feature type="region of interest" description="Disordered" evidence="1">
    <location>
        <begin position="77"/>
        <end position="104"/>
    </location>
</feature>
<organism evidence="3 4">
    <name type="scientific">Cryptolaemus montrouzieri</name>
    <dbReference type="NCBI Taxonomy" id="559131"/>
    <lineage>
        <taxon>Eukaryota</taxon>
        <taxon>Metazoa</taxon>
        <taxon>Ecdysozoa</taxon>
        <taxon>Arthropoda</taxon>
        <taxon>Hexapoda</taxon>
        <taxon>Insecta</taxon>
        <taxon>Pterygota</taxon>
        <taxon>Neoptera</taxon>
        <taxon>Endopterygota</taxon>
        <taxon>Coleoptera</taxon>
        <taxon>Polyphaga</taxon>
        <taxon>Cucujiformia</taxon>
        <taxon>Coccinelloidea</taxon>
        <taxon>Coccinellidae</taxon>
        <taxon>Scymninae</taxon>
        <taxon>Scymnini</taxon>
        <taxon>Cryptolaemus</taxon>
    </lineage>
</organism>
<dbReference type="InterPro" id="IPR001245">
    <property type="entry name" value="Ser-Thr/Tyr_kinase_cat_dom"/>
</dbReference>
<dbReference type="InterPro" id="IPR000719">
    <property type="entry name" value="Prot_kinase_dom"/>
</dbReference>
<dbReference type="PROSITE" id="PS00109">
    <property type="entry name" value="PROTEIN_KINASE_TYR"/>
    <property type="match status" value="1"/>
</dbReference>
<dbReference type="InterPro" id="IPR050122">
    <property type="entry name" value="RTK"/>
</dbReference>
<dbReference type="Gene3D" id="3.30.200.20">
    <property type="entry name" value="Phosphorylase Kinase, domain 1"/>
    <property type="match status" value="1"/>
</dbReference>
<dbReference type="InterPro" id="IPR011009">
    <property type="entry name" value="Kinase-like_dom_sf"/>
</dbReference>
<name>A0ABD2N9A0_9CUCU</name>
<dbReference type="Pfam" id="PF07714">
    <property type="entry name" value="PK_Tyr_Ser-Thr"/>
    <property type="match status" value="1"/>
</dbReference>
<evidence type="ECO:0000259" key="2">
    <source>
        <dbReference type="PROSITE" id="PS50011"/>
    </source>
</evidence>
<feature type="domain" description="Protein kinase" evidence="2">
    <location>
        <begin position="162"/>
        <end position="441"/>
    </location>
</feature>
<dbReference type="PRINTS" id="PR00109">
    <property type="entry name" value="TYRKINASE"/>
</dbReference>
<comment type="caution">
    <text evidence="3">The sequence shown here is derived from an EMBL/GenBank/DDBJ whole genome shotgun (WGS) entry which is preliminary data.</text>
</comment>
<dbReference type="PANTHER" id="PTHR24416:SF580">
    <property type="entry name" value="DISCOIDIN DOMAIN RECEPTOR, ISOFORM F"/>
    <property type="match status" value="1"/>
</dbReference>